<feature type="non-terminal residue" evidence="2">
    <location>
        <position position="1"/>
    </location>
</feature>
<comment type="caution">
    <text evidence="2">The sequence shown here is derived from an EMBL/GenBank/DDBJ whole genome shotgun (WGS) entry which is preliminary data.</text>
</comment>
<dbReference type="AlphaFoldDB" id="A0ABD0ND42"/>
<feature type="region of interest" description="Disordered" evidence="1">
    <location>
        <begin position="28"/>
        <end position="50"/>
    </location>
</feature>
<organism evidence="2 3">
    <name type="scientific">Cirrhinus mrigala</name>
    <name type="common">Mrigala</name>
    <dbReference type="NCBI Taxonomy" id="683832"/>
    <lineage>
        <taxon>Eukaryota</taxon>
        <taxon>Metazoa</taxon>
        <taxon>Chordata</taxon>
        <taxon>Craniata</taxon>
        <taxon>Vertebrata</taxon>
        <taxon>Euteleostomi</taxon>
        <taxon>Actinopterygii</taxon>
        <taxon>Neopterygii</taxon>
        <taxon>Teleostei</taxon>
        <taxon>Ostariophysi</taxon>
        <taxon>Cypriniformes</taxon>
        <taxon>Cyprinidae</taxon>
        <taxon>Labeoninae</taxon>
        <taxon>Labeonini</taxon>
        <taxon>Cirrhinus</taxon>
    </lineage>
</organism>
<sequence>LQERMRATETELKDRCKELEILRAQLSPTTTVAEEKPSVEAEATAQAEIQ</sequence>
<reference evidence="2 3" key="1">
    <citation type="submission" date="2024-05" db="EMBL/GenBank/DDBJ databases">
        <title>Genome sequencing and assembly of Indian major carp, Cirrhinus mrigala (Hamilton, 1822).</title>
        <authorList>
            <person name="Mohindra V."/>
            <person name="Chowdhury L.M."/>
            <person name="Lal K."/>
            <person name="Jena J.K."/>
        </authorList>
    </citation>
    <scope>NUCLEOTIDE SEQUENCE [LARGE SCALE GENOMIC DNA]</scope>
    <source>
        <strain evidence="2">CM1030</strain>
        <tissue evidence="2">Blood</tissue>
    </source>
</reference>
<name>A0ABD0ND42_CIRMR</name>
<evidence type="ECO:0000313" key="3">
    <source>
        <dbReference type="Proteomes" id="UP001529510"/>
    </source>
</evidence>
<feature type="non-terminal residue" evidence="2">
    <location>
        <position position="50"/>
    </location>
</feature>
<proteinExistence type="predicted"/>
<gene>
    <name evidence="2" type="ORF">M9458_043675</name>
</gene>
<accession>A0ABD0ND42</accession>
<protein>
    <submittedName>
        <fullName evidence="2">Uncharacterized protein</fullName>
    </submittedName>
</protein>
<dbReference type="Proteomes" id="UP001529510">
    <property type="component" value="Unassembled WGS sequence"/>
</dbReference>
<evidence type="ECO:0000256" key="1">
    <source>
        <dbReference type="SAM" id="MobiDB-lite"/>
    </source>
</evidence>
<keyword evidence="3" id="KW-1185">Reference proteome</keyword>
<evidence type="ECO:0000313" key="2">
    <source>
        <dbReference type="EMBL" id="KAL0159950.1"/>
    </source>
</evidence>
<dbReference type="EMBL" id="JAMKFB020000022">
    <property type="protein sequence ID" value="KAL0159950.1"/>
    <property type="molecule type" value="Genomic_DNA"/>
</dbReference>